<reference evidence="1 2" key="1">
    <citation type="submission" date="2007-03" db="EMBL/GenBank/DDBJ databases">
        <authorList>
            <person name="Fulton L."/>
            <person name="Clifton S."/>
            <person name="Fulton B."/>
            <person name="Xu J."/>
            <person name="Minx P."/>
            <person name="Pepin K.H."/>
            <person name="Johnson M."/>
            <person name="Thiruvilangam P."/>
            <person name="Bhonagiri V."/>
            <person name="Nash W.E."/>
            <person name="Mardis E.R."/>
            <person name="Wilson R.K."/>
        </authorList>
    </citation>
    <scope>NUCLEOTIDE SEQUENCE [LARGE SCALE GENOMIC DNA]</scope>
    <source>
        <strain evidence="1 2">DSM 13814</strain>
    </source>
</reference>
<comment type="caution">
    <text evidence="1">The sequence shown here is derived from an EMBL/GenBank/DDBJ whole genome shotgun (WGS) entry which is preliminary data.</text>
</comment>
<evidence type="ECO:0000313" key="2">
    <source>
        <dbReference type="Proteomes" id="UP000004016"/>
    </source>
</evidence>
<organism evidence="1 2">
    <name type="scientific">Dorea longicatena DSM 13814</name>
    <dbReference type="NCBI Taxonomy" id="411462"/>
    <lineage>
        <taxon>Bacteria</taxon>
        <taxon>Bacillati</taxon>
        <taxon>Bacillota</taxon>
        <taxon>Clostridia</taxon>
        <taxon>Lachnospirales</taxon>
        <taxon>Lachnospiraceae</taxon>
        <taxon>Dorea</taxon>
    </lineage>
</organism>
<gene>
    <name evidence="1" type="ORF">DORLON_00720</name>
</gene>
<dbReference type="EMBL" id="AAXB02000002">
    <property type="protein sequence ID" value="EDM64041.1"/>
    <property type="molecule type" value="Genomic_DNA"/>
</dbReference>
<dbReference type="AlphaFoldDB" id="A6BEK2"/>
<dbReference type="HOGENOM" id="CLU_3364666_0_0_9"/>
<accession>A6BEK2</accession>
<evidence type="ECO:0000313" key="1">
    <source>
        <dbReference type="EMBL" id="EDM64041.1"/>
    </source>
</evidence>
<dbReference type="Proteomes" id="UP000004016">
    <property type="component" value="Unassembled WGS sequence"/>
</dbReference>
<proteinExistence type="predicted"/>
<protein>
    <submittedName>
        <fullName evidence="1">Uncharacterized protein</fullName>
    </submittedName>
</protein>
<name>A6BEK2_9FIRM</name>
<sequence>MNYDIWIRRYTATAVSEMKQSGIELRMAEYMANYM</sequence>
<reference evidence="1 2" key="2">
    <citation type="submission" date="2007-04" db="EMBL/GenBank/DDBJ databases">
        <title>Draft genome sequence of Dorea longicatena (DSM 13814).</title>
        <authorList>
            <person name="Sudarsanam P."/>
            <person name="Ley R."/>
            <person name="Guruge J."/>
            <person name="Turnbaugh P.J."/>
            <person name="Mahowald M."/>
            <person name="Liep D."/>
            <person name="Gordon J."/>
        </authorList>
    </citation>
    <scope>NUCLEOTIDE SEQUENCE [LARGE SCALE GENOMIC DNA]</scope>
    <source>
        <strain evidence="1 2">DSM 13814</strain>
    </source>
</reference>